<comment type="caution">
    <text evidence="3">The sequence shown here is derived from an EMBL/GenBank/DDBJ whole genome shotgun (WGS) entry which is preliminary data.</text>
</comment>
<keyword evidence="1" id="KW-1133">Transmembrane helix</keyword>
<feature type="domain" description="Low molecular weight protein antigen 6 PH" evidence="2">
    <location>
        <begin position="81"/>
        <end position="140"/>
    </location>
</feature>
<gene>
    <name evidence="3" type="ORF">CLV37_101243</name>
</gene>
<accession>A0A2T0RA04</accession>
<reference evidence="3 4" key="1">
    <citation type="submission" date="2018-03" db="EMBL/GenBank/DDBJ databases">
        <title>Genomic Encyclopedia of Archaeal and Bacterial Type Strains, Phase II (KMG-II): from individual species to whole genera.</title>
        <authorList>
            <person name="Goeker M."/>
        </authorList>
    </citation>
    <scope>NUCLEOTIDE SEQUENCE [LARGE SCALE GENOMIC DNA]</scope>
    <source>
        <strain evidence="3 4">DSM 19711</strain>
    </source>
</reference>
<feature type="transmembrane region" description="Helical" evidence="1">
    <location>
        <begin position="58"/>
        <end position="78"/>
    </location>
</feature>
<dbReference type="EMBL" id="PVZF01000001">
    <property type="protein sequence ID" value="PRY17999.1"/>
    <property type="molecule type" value="Genomic_DNA"/>
</dbReference>
<keyword evidence="1" id="KW-0812">Transmembrane</keyword>
<sequence>MSSDDLPRAPDDAGIDLTGLREEYPRPFTGTLRWTVLAAQVLALVTAVPQLLSGSWPARAAAVVLVAFVVLGVLMQFWRPPATSVSAEGLRVRKVLVPGPLVPWADLARIDVQGRFEAQSTARTTDGRRVPLIGLTRDAAEHLARGIDGPARH</sequence>
<dbReference type="Proteomes" id="UP000238083">
    <property type="component" value="Unassembled WGS sequence"/>
</dbReference>
<name>A0A2T0RA04_9ACTN</name>
<dbReference type="Pfam" id="PF10756">
    <property type="entry name" value="bPH_6"/>
    <property type="match status" value="1"/>
</dbReference>
<proteinExistence type="predicted"/>
<dbReference type="InterPro" id="IPR019692">
    <property type="entry name" value="CFP-6_PH"/>
</dbReference>
<keyword evidence="1" id="KW-0472">Membrane</keyword>
<dbReference type="RefSeq" id="WP_106206180.1">
    <property type="nucleotide sequence ID" value="NZ_PVZF01000001.1"/>
</dbReference>
<keyword evidence="4" id="KW-1185">Reference proteome</keyword>
<dbReference type="AlphaFoldDB" id="A0A2T0RA04"/>
<evidence type="ECO:0000313" key="4">
    <source>
        <dbReference type="Proteomes" id="UP000238083"/>
    </source>
</evidence>
<organism evidence="3 4">
    <name type="scientific">Kineococcus rhizosphaerae</name>
    <dbReference type="NCBI Taxonomy" id="559628"/>
    <lineage>
        <taxon>Bacteria</taxon>
        <taxon>Bacillati</taxon>
        <taxon>Actinomycetota</taxon>
        <taxon>Actinomycetes</taxon>
        <taxon>Kineosporiales</taxon>
        <taxon>Kineosporiaceae</taxon>
        <taxon>Kineococcus</taxon>
    </lineage>
</organism>
<protein>
    <submittedName>
        <fullName evidence="3">PH (Pleckstrin Homology) domain-containing protein</fullName>
    </submittedName>
</protein>
<evidence type="ECO:0000313" key="3">
    <source>
        <dbReference type="EMBL" id="PRY17999.1"/>
    </source>
</evidence>
<evidence type="ECO:0000256" key="1">
    <source>
        <dbReference type="SAM" id="Phobius"/>
    </source>
</evidence>
<evidence type="ECO:0000259" key="2">
    <source>
        <dbReference type="Pfam" id="PF10756"/>
    </source>
</evidence>